<feature type="transmembrane region" description="Helical" evidence="1">
    <location>
        <begin position="31"/>
        <end position="55"/>
    </location>
</feature>
<dbReference type="AlphaFoldDB" id="A0A6G5AG53"/>
<protein>
    <submittedName>
        <fullName evidence="2">Uncharacterized protein</fullName>
    </submittedName>
</protein>
<name>A0A6G5AG53_RHIMP</name>
<evidence type="ECO:0000313" key="2">
    <source>
        <dbReference type="EMBL" id="NIE49568.1"/>
    </source>
</evidence>
<reference evidence="2" key="1">
    <citation type="submission" date="2020-03" db="EMBL/GenBank/DDBJ databases">
        <title>A transcriptome and proteome of the tick Rhipicephalus microplus shaped by the genetic composition of its hosts and developmental stage.</title>
        <authorList>
            <person name="Garcia G.R."/>
            <person name="Ribeiro J.M.C."/>
            <person name="Maruyama S.R."/>
            <person name="Gardinasse L.G."/>
            <person name="Nelson K."/>
            <person name="Ferreira B.R."/>
            <person name="Andrade T.G."/>
            <person name="Santos I.K.F.M."/>
        </authorList>
    </citation>
    <scope>NUCLEOTIDE SEQUENCE</scope>
    <source>
        <strain evidence="2">NSGR</strain>
        <tissue evidence="2">Salivary glands</tissue>
    </source>
</reference>
<sequence>MMFFKFYAPILPHILLFSILVVLLPIEKSIIILMSPLCMFALFGEVLFTCVYISVRAFTCFIDFFLPPAIIRCFQKRGRTKSLCIYVVRVYVTLYARFRTVRVIVLRQARRCRKALPTLEMLLITSRSAFYRHVS</sequence>
<keyword evidence="1" id="KW-0472">Membrane</keyword>
<evidence type="ECO:0000256" key="1">
    <source>
        <dbReference type="SAM" id="Phobius"/>
    </source>
</evidence>
<accession>A0A6G5AG53</accession>
<proteinExistence type="predicted"/>
<keyword evidence="1" id="KW-0812">Transmembrane</keyword>
<dbReference type="EMBL" id="GIKN01007295">
    <property type="protein sequence ID" value="NIE49568.1"/>
    <property type="molecule type" value="Transcribed_RNA"/>
</dbReference>
<organism evidence="2">
    <name type="scientific">Rhipicephalus microplus</name>
    <name type="common">Cattle tick</name>
    <name type="synonym">Boophilus microplus</name>
    <dbReference type="NCBI Taxonomy" id="6941"/>
    <lineage>
        <taxon>Eukaryota</taxon>
        <taxon>Metazoa</taxon>
        <taxon>Ecdysozoa</taxon>
        <taxon>Arthropoda</taxon>
        <taxon>Chelicerata</taxon>
        <taxon>Arachnida</taxon>
        <taxon>Acari</taxon>
        <taxon>Parasitiformes</taxon>
        <taxon>Ixodida</taxon>
        <taxon>Ixodoidea</taxon>
        <taxon>Ixodidae</taxon>
        <taxon>Rhipicephalinae</taxon>
        <taxon>Rhipicephalus</taxon>
        <taxon>Boophilus</taxon>
    </lineage>
</organism>
<feature type="transmembrane region" description="Helical" evidence="1">
    <location>
        <begin position="6"/>
        <end position="24"/>
    </location>
</feature>
<keyword evidence="1" id="KW-1133">Transmembrane helix</keyword>